<accession>A0A1D8KCL2</accession>
<gene>
    <name evidence="1" type="ORF">BJI67_15715</name>
</gene>
<evidence type="ECO:0000313" key="2">
    <source>
        <dbReference type="Proteomes" id="UP000095342"/>
    </source>
</evidence>
<keyword evidence="2" id="KW-1185">Reference proteome</keyword>
<organism evidence="1 2">
    <name type="scientific">Acidihalobacter aeolianus</name>
    <dbReference type="NCBI Taxonomy" id="2792603"/>
    <lineage>
        <taxon>Bacteria</taxon>
        <taxon>Pseudomonadati</taxon>
        <taxon>Pseudomonadota</taxon>
        <taxon>Gammaproteobacteria</taxon>
        <taxon>Chromatiales</taxon>
        <taxon>Ectothiorhodospiraceae</taxon>
        <taxon>Acidihalobacter</taxon>
    </lineage>
</organism>
<protein>
    <submittedName>
        <fullName evidence="1">Uncharacterized protein</fullName>
    </submittedName>
</protein>
<dbReference type="AlphaFoldDB" id="A0A1D8KCL2"/>
<dbReference type="KEGG" id="aaeo:BJI67_15715"/>
<sequence length="92" mass="10504">MEAFMSKSNRTQKERFLFQLAVIQKGLATAATVERIRDLFAQRFWHLSDEAERALDHASLMGGEPYDAQVIWASAVESVGRLRQNQARRHAS</sequence>
<reference evidence="1 2" key="1">
    <citation type="submission" date="2016-09" db="EMBL/GenBank/DDBJ databases">
        <title>Acidihalobacter prosperus V6 (DSM14174).</title>
        <authorList>
            <person name="Khaleque H.N."/>
            <person name="Ramsay J.P."/>
            <person name="Murphy R.J.T."/>
            <person name="Kaksonen A.H."/>
            <person name="Boxall N.J."/>
            <person name="Watkin E.L.J."/>
        </authorList>
    </citation>
    <scope>NUCLEOTIDE SEQUENCE [LARGE SCALE GENOMIC DNA]</scope>
    <source>
        <strain evidence="1 2">V6</strain>
        <plasmid evidence="2">papv6</plasmid>
    </source>
</reference>
<dbReference type="Proteomes" id="UP000095342">
    <property type="component" value="Plasmid pAPV6"/>
</dbReference>
<proteinExistence type="predicted"/>
<geneLocation type="plasmid" evidence="2">
    <name>papv6</name>
</geneLocation>
<name>A0A1D8KCL2_9GAMM</name>
<dbReference type="EMBL" id="CP017449">
    <property type="protein sequence ID" value="AOV18693.1"/>
    <property type="molecule type" value="Genomic_DNA"/>
</dbReference>
<keyword evidence="1" id="KW-0614">Plasmid</keyword>
<evidence type="ECO:0000313" key="1">
    <source>
        <dbReference type="EMBL" id="AOV18693.1"/>
    </source>
</evidence>